<protein>
    <submittedName>
        <fullName evidence="9">Exopolysaccharide biosynthesis polyprenyl glycosylphosphotransferase</fullName>
    </submittedName>
</protein>
<evidence type="ECO:0000256" key="2">
    <source>
        <dbReference type="ARBA" id="ARBA00006464"/>
    </source>
</evidence>
<feature type="transmembrane region" description="Helical" evidence="7">
    <location>
        <begin position="303"/>
        <end position="323"/>
    </location>
</feature>
<sequence>MVQPIPSFLQDRSLNDKPTLFYSKTPKLFVGFFSVLSLYFLIEYTQTSNWPLSSLVSIFCLAYLLTLLFYTKKTGSTYSSILFFILSSVSLTLIYIYCNQLFQAEIVPFEAHLIFDQVTTPIELLSLSFLKPLVPVREGNQNVSTQVNHPFFTAFKNFKLDHQTKYTLIAGIGSTAKSIQKQFYNCHDSSYKIKGFVKCKDEACAVQQENIVSNLAQFKDYLKDNTVDEIVIALPVKTSKKVKRIIETADYYGIRVKYIPDYENLFGKNYKATRVGSLDIVNVRQTPLDETWAFLLKNTFDKLFAFAAIMLLTPVLLVVAALIKLDSPGPLLYCPIRIGKSGKPFKVFKFRSMRENDSAQGGTLSTRENDDRITKIGRILRKYSLDELPQFFNVLLGDMSVVGPRPHRSFLNQQLQQTEDKYMVRHYFKPGITGWAQVNGWRGPTDTKEQKNQRTSHDLWYVENWSLWLDIKIIYMTIFGKSTHKNVF</sequence>
<keyword evidence="6 7" id="KW-0472">Membrane</keyword>
<keyword evidence="3 9" id="KW-0808">Transferase</keyword>
<dbReference type="EMBL" id="CP047897">
    <property type="protein sequence ID" value="QHL88834.1"/>
    <property type="molecule type" value="Genomic_DNA"/>
</dbReference>
<evidence type="ECO:0000313" key="9">
    <source>
        <dbReference type="EMBL" id="QHL88834.1"/>
    </source>
</evidence>
<dbReference type="GO" id="GO:0016780">
    <property type="term" value="F:phosphotransferase activity, for other substituted phosphate groups"/>
    <property type="evidence" value="ECO:0007669"/>
    <property type="project" value="TreeGrafter"/>
</dbReference>
<dbReference type="NCBIfam" id="TIGR03025">
    <property type="entry name" value="EPS_sugtrans"/>
    <property type="match status" value="1"/>
</dbReference>
<evidence type="ECO:0000256" key="7">
    <source>
        <dbReference type="SAM" id="Phobius"/>
    </source>
</evidence>
<dbReference type="AlphaFoldDB" id="A0A6P1P332"/>
<reference evidence="9 10" key="1">
    <citation type="submission" date="2020-01" db="EMBL/GenBank/DDBJ databases">
        <authorList>
            <person name="Kim M."/>
        </authorList>
    </citation>
    <scope>NUCLEOTIDE SEQUENCE [LARGE SCALE GENOMIC DNA]</scope>
    <source>
        <strain evidence="9 10">BT10</strain>
    </source>
</reference>
<dbReference type="PANTHER" id="PTHR30576">
    <property type="entry name" value="COLANIC BIOSYNTHESIS UDP-GLUCOSE LIPID CARRIER TRANSFERASE"/>
    <property type="match status" value="1"/>
</dbReference>
<keyword evidence="5 7" id="KW-1133">Transmembrane helix</keyword>
<keyword evidence="4 7" id="KW-0812">Transmembrane</keyword>
<dbReference type="PANTHER" id="PTHR30576:SF0">
    <property type="entry name" value="UNDECAPRENYL-PHOSPHATE N-ACETYLGALACTOSAMINYL 1-PHOSPHATE TRANSFERASE-RELATED"/>
    <property type="match status" value="1"/>
</dbReference>
<evidence type="ECO:0000256" key="4">
    <source>
        <dbReference type="ARBA" id="ARBA00022692"/>
    </source>
</evidence>
<evidence type="ECO:0000256" key="1">
    <source>
        <dbReference type="ARBA" id="ARBA00004141"/>
    </source>
</evidence>
<comment type="subcellular location">
    <subcellularLocation>
        <location evidence="1">Membrane</location>
        <topology evidence="1">Multi-pass membrane protein</topology>
    </subcellularLocation>
</comment>
<dbReference type="Pfam" id="PF13727">
    <property type="entry name" value="CoA_binding_3"/>
    <property type="match status" value="1"/>
</dbReference>
<organism evidence="9 10">
    <name type="scientific">Nibribacter ruber</name>
    <dbReference type="NCBI Taxonomy" id="2698458"/>
    <lineage>
        <taxon>Bacteria</taxon>
        <taxon>Pseudomonadati</taxon>
        <taxon>Bacteroidota</taxon>
        <taxon>Cytophagia</taxon>
        <taxon>Cytophagales</taxon>
        <taxon>Hymenobacteraceae</taxon>
        <taxon>Nibribacter</taxon>
    </lineage>
</organism>
<accession>A0A6P1P332</accession>
<evidence type="ECO:0000313" key="10">
    <source>
        <dbReference type="Proteomes" id="UP000464214"/>
    </source>
</evidence>
<keyword evidence="10" id="KW-1185">Reference proteome</keyword>
<dbReference type="Gene3D" id="3.40.50.720">
    <property type="entry name" value="NAD(P)-binding Rossmann-like Domain"/>
    <property type="match status" value="1"/>
</dbReference>
<dbReference type="InterPro" id="IPR003362">
    <property type="entry name" value="Bact_transf"/>
</dbReference>
<name>A0A6P1P332_9BACT</name>
<evidence type="ECO:0000259" key="8">
    <source>
        <dbReference type="Pfam" id="PF02397"/>
    </source>
</evidence>
<dbReference type="KEGG" id="nib:GU926_15930"/>
<gene>
    <name evidence="9" type="ORF">GU926_15930</name>
</gene>
<feature type="transmembrane region" description="Helical" evidence="7">
    <location>
        <begin position="77"/>
        <end position="97"/>
    </location>
</feature>
<comment type="similarity">
    <text evidence="2">Belongs to the bacterial sugar transferase family.</text>
</comment>
<dbReference type="Proteomes" id="UP000464214">
    <property type="component" value="Chromosome"/>
</dbReference>
<proteinExistence type="inferred from homology"/>
<dbReference type="GO" id="GO:0016020">
    <property type="term" value="C:membrane"/>
    <property type="evidence" value="ECO:0007669"/>
    <property type="project" value="UniProtKB-SubCell"/>
</dbReference>
<feature type="domain" description="Bacterial sugar transferase" evidence="8">
    <location>
        <begin position="297"/>
        <end position="479"/>
    </location>
</feature>
<feature type="transmembrane region" description="Helical" evidence="7">
    <location>
        <begin position="48"/>
        <end position="70"/>
    </location>
</feature>
<evidence type="ECO:0000256" key="6">
    <source>
        <dbReference type="ARBA" id="ARBA00023136"/>
    </source>
</evidence>
<evidence type="ECO:0000256" key="5">
    <source>
        <dbReference type="ARBA" id="ARBA00022989"/>
    </source>
</evidence>
<evidence type="ECO:0000256" key="3">
    <source>
        <dbReference type="ARBA" id="ARBA00022679"/>
    </source>
</evidence>
<feature type="transmembrane region" description="Helical" evidence="7">
    <location>
        <begin position="21"/>
        <end position="42"/>
    </location>
</feature>
<dbReference type="InterPro" id="IPR017475">
    <property type="entry name" value="EPS_sugar_tfrase"/>
</dbReference>
<dbReference type="Pfam" id="PF02397">
    <property type="entry name" value="Bac_transf"/>
    <property type="match status" value="1"/>
</dbReference>